<evidence type="ECO:0000256" key="3">
    <source>
        <dbReference type="ARBA" id="ARBA00022490"/>
    </source>
</evidence>
<dbReference type="InterPro" id="IPR057335">
    <property type="entry name" value="Beta-barrel_SelB"/>
</dbReference>
<dbReference type="RefSeq" id="WP_075363028.1">
    <property type="nucleotide sequence ID" value="NZ_MLBF01000001.1"/>
</dbReference>
<comment type="caution">
    <text evidence="10">The sequence shown here is derived from an EMBL/GenBank/DDBJ whole genome shotgun (WGS) entry which is preliminary data.</text>
</comment>
<feature type="domain" description="Tr-type G" evidence="9">
    <location>
        <begin position="3"/>
        <end position="176"/>
    </location>
</feature>
<dbReference type="GO" id="GO:0003723">
    <property type="term" value="F:RNA binding"/>
    <property type="evidence" value="ECO:0007669"/>
    <property type="project" value="InterPro"/>
</dbReference>
<evidence type="ECO:0000313" key="10">
    <source>
        <dbReference type="EMBL" id="OLN34015.1"/>
    </source>
</evidence>
<evidence type="ECO:0000259" key="9">
    <source>
        <dbReference type="PROSITE" id="PS51722"/>
    </source>
</evidence>
<evidence type="ECO:0000256" key="2">
    <source>
        <dbReference type="ARBA" id="ARBA00015953"/>
    </source>
</evidence>
<dbReference type="SUPFAM" id="SSF46785">
    <property type="entry name" value="Winged helix' DNA-binding domain"/>
    <property type="match status" value="1"/>
</dbReference>
<dbReference type="PROSITE" id="PS00301">
    <property type="entry name" value="G_TR_1"/>
    <property type="match status" value="1"/>
</dbReference>
<comment type="function">
    <text evidence="7">Translation factor necessary for the incorporation of selenocysteine into proteins. It probably replaces EF-Tu for the insertion of selenocysteine directed by the UGA codon. SelB binds GTP and GDP.</text>
</comment>
<dbReference type="PANTHER" id="PTHR43721:SF22">
    <property type="entry name" value="ELONGATION FACTOR TU, MITOCHONDRIAL"/>
    <property type="match status" value="1"/>
</dbReference>
<dbReference type="Gene3D" id="1.10.10.10">
    <property type="entry name" value="Winged helix-like DNA-binding domain superfamily/Winged helix DNA-binding domain"/>
    <property type="match status" value="1"/>
</dbReference>
<evidence type="ECO:0000313" key="11">
    <source>
        <dbReference type="Proteomes" id="UP000186102"/>
    </source>
</evidence>
<evidence type="ECO:0000256" key="6">
    <source>
        <dbReference type="ARBA" id="ARBA00023134"/>
    </source>
</evidence>
<evidence type="ECO:0000256" key="4">
    <source>
        <dbReference type="ARBA" id="ARBA00022741"/>
    </source>
</evidence>
<dbReference type="NCBIfam" id="TIGR00475">
    <property type="entry name" value="selB"/>
    <property type="match status" value="1"/>
</dbReference>
<organism evidence="10 11">
    <name type="scientific">Desulfosporosinus metallidurans</name>
    <dbReference type="NCBI Taxonomy" id="1888891"/>
    <lineage>
        <taxon>Bacteria</taxon>
        <taxon>Bacillati</taxon>
        <taxon>Bacillota</taxon>
        <taxon>Clostridia</taxon>
        <taxon>Eubacteriales</taxon>
        <taxon>Desulfitobacteriaceae</taxon>
        <taxon>Desulfosporosinus</taxon>
    </lineage>
</organism>
<comment type="subcellular location">
    <subcellularLocation>
        <location evidence="1">Cytoplasm</location>
    </subcellularLocation>
</comment>
<dbReference type="Gene3D" id="1.10.10.2770">
    <property type="match status" value="1"/>
</dbReference>
<dbReference type="NCBIfam" id="TIGR00231">
    <property type="entry name" value="small_GTP"/>
    <property type="match status" value="1"/>
</dbReference>
<dbReference type="CDD" id="cd04171">
    <property type="entry name" value="SelB"/>
    <property type="match status" value="1"/>
</dbReference>
<dbReference type="CDD" id="cd03696">
    <property type="entry name" value="SelB_II"/>
    <property type="match status" value="1"/>
</dbReference>
<accession>A0A1Q8R313</accession>
<keyword evidence="5" id="KW-0648">Protein biosynthesis</keyword>
<dbReference type="CDD" id="cd15491">
    <property type="entry name" value="selB_III"/>
    <property type="match status" value="1"/>
</dbReference>
<dbReference type="Proteomes" id="UP000186102">
    <property type="component" value="Unassembled WGS sequence"/>
</dbReference>
<dbReference type="PROSITE" id="PS51722">
    <property type="entry name" value="G_TR_2"/>
    <property type="match status" value="1"/>
</dbReference>
<dbReference type="OrthoDB" id="9804504at2"/>
<dbReference type="Pfam" id="PF25461">
    <property type="entry name" value="Beta-barrel_SelB"/>
    <property type="match status" value="1"/>
</dbReference>
<dbReference type="GO" id="GO:0001514">
    <property type="term" value="P:selenocysteine incorporation"/>
    <property type="evidence" value="ECO:0007669"/>
    <property type="project" value="InterPro"/>
</dbReference>
<dbReference type="InterPro" id="IPR004535">
    <property type="entry name" value="Transl_elong_SelB"/>
</dbReference>
<dbReference type="AlphaFoldDB" id="A0A1Q8R313"/>
<dbReference type="InterPro" id="IPR009001">
    <property type="entry name" value="Transl_elong_EF1A/Init_IF2_C"/>
</dbReference>
<dbReference type="InterPro" id="IPR036390">
    <property type="entry name" value="WH_DNA-bd_sf"/>
</dbReference>
<keyword evidence="3" id="KW-0963">Cytoplasm</keyword>
<keyword evidence="11" id="KW-1185">Reference proteome</keyword>
<dbReference type="InterPro" id="IPR009000">
    <property type="entry name" value="Transl_B-barrel_sf"/>
</dbReference>
<dbReference type="InterPro" id="IPR005225">
    <property type="entry name" value="Small_GTP-bd"/>
</dbReference>
<keyword evidence="4" id="KW-0547">Nucleotide-binding</keyword>
<dbReference type="InterPro" id="IPR036388">
    <property type="entry name" value="WH-like_DNA-bd_sf"/>
</dbReference>
<dbReference type="GO" id="GO:0003924">
    <property type="term" value="F:GTPase activity"/>
    <property type="evidence" value="ECO:0007669"/>
    <property type="project" value="InterPro"/>
</dbReference>
<dbReference type="Gene3D" id="3.40.50.300">
    <property type="entry name" value="P-loop containing nucleotide triphosphate hydrolases"/>
    <property type="match status" value="1"/>
</dbReference>
<evidence type="ECO:0000256" key="7">
    <source>
        <dbReference type="ARBA" id="ARBA00025526"/>
    </source>
</evidence>
<evidence type="ECO:0000256" key="1">
    <source>
        <dbReference type="ARBA" id="ARBA00004496"/>
    </source>
</evidence>
<dbReference type="InterPro" id="IPR027417">
    <property type="entry name" value="P-loop_NTPase"/>
</dbReference>
<dbReference type="SUPFAM" id="SSF50465">
    <property type="entry name" value="EF-Tu/eEF-1alpha/eIF2-gamma C-terminal domain"/>
    <property type="match status" value="1"/>
</dbReference>
<dbReference type="SUPFAM" id="SSF52540">
    <property type="entry name" value="P-loop containing nucleoside triphosphate hydrolases"/>
    <property type="match status" value="1"/>
</dbReference>
<dbReference type="EMBL" id="MLBF01000001">
    <property type="protein sequence ID" value="OLN34015.1"/>
    <property type="molecule type" value="Genomic_DNA"/>
</dbReference>
<dbReference type="Gene3D" id="2.40.30.10">
    <property type="entry name" value="Translation factors"/>
    <property type="match status" value="2"/>
</dbReference>
<protein>
    <recommendedName>
        <fullName evidence="2">Selenocysteine-specific elongation factor</fullName>
    </recommendedName>
    <alternativeName>
        <fullName evidence="8">SelB translation factor</fullName>
    </alternativeName>
</protein>
<dbReference type="Pfam" id="PF09107">
    <property type="entry name" value="WHD_3rd_SelB"/>
    <property type="match status" value="1"/>
</dbReference>
<dbReference type="GO" id="GO:0005737">
    <property type="term" value="C:cytoplasm"/>
    <property type="evidence" value="ECO:0007669"/>
    <property type="project" value="UniProtKB-SubCell"/>
</dbReference>
<gene>
    <name evidence="10" type="ORF">DSOL_0193</name>
</gene>
<dbReference type="InterPro" id="IPR031157">
    <property type="entry name" value="G_TR_CS"/>
</dbReference>
<dbReference type="InterPro" id="IPR050055">
    <property type="entry name" value="EF-Tu_GTPase"/>
</dbReference>
<proteinExistence type="predicted"/>
<reference evidence="10 11" key="1">
    <citation type="submission" date="2016-09" db="EMBL/GenBank/DDBJ databases">
        <title>Complete genome of Desulfosporosinus sp. OL.</title>
        <authorList>
            <person name="Mardanov A."/>
            <person name="Beletsky A."/>
            <person name="Panova A."/>
            <person name="Karnachuk O."/>
            <person name="Ravin N."/>
        </authorList>
    </citation>
    <scope>NUCLEOTIDE SEQUENCE [LARGE SCALE GENOMIC DNA]</scope>
    <source>
        <strain evidence="10 11">OL</strain>
    </source>
</reference>
<dbReference type="GO" id="GO:0005525">
    <property type="term" value="F:GTP binding"/>
    <property type="evidence" value="ECO:0007669"/>
    <property type="project" value="UniProtKB-KW"/>
</dbReference>
<dbReference type="PANTHER" id="PTHR43721">
    <property type="entry name" value="ELONGATION FACTOR TU-RELATED"/>
    <property type="match status" value="1"/>
</dbReference>
<sequence>MDERHYLVGTAGHVDHGKTELIRALSGMETDRLKEEKQRGISIELGFAHMKLPSGRQVGIVDVPGHERFVRQMLAGASGMDVVLLVIAADEGIMPQTQEHLDILTLLGIPRGIIVINKKDLVDEEWLEFMEEEVREKLRETVFHEAPICKVSALTGEGIPLLRQTIDELLSDVESKNSTGPVRMPLDRVFSIQGFGTVVTGTLNSGEVKLGQELAIEPAHILTKVRSLQVYKNKVNSAEAGQRVAVNLAGVDVTEVKQGSVLVMPNVFKVGKILDIKVLNLSSTEKPLTQRQRVRFHLGTTEILGRIHLLDHEELAPGQEGFAQILLEEPVVAAPGDRFVLRFYSPTHTIAGGKVLSVAEFKQKRFRENVLAQLRIKDQGDPLDLIEREITEPLSGPDLAARMHVSLAELEDSLSSLEKSERLEIWKEDETPLYWGKAMAEAWRLKLITVVRAYEDLNPLRGGINREELKTRLGITWTHRRWQTILELGSNRGFYRISGSKVQTNEGAEIPSGVLKRLDALRSHWHNVGLMPPELGTIAEACGIPKADVQEYAGYLCDQEEWVSVSGSYYQINDIQKAKSVLVDALKLHGEVGVAEVRELWGTSRKYAVPLLEYFDQQRVTRRQGDKRTLF</sequence>
<dbReference type="SUPFAM" id="SSF50447">
    <property type="entry name" value="Translation proteins"/>
    <property type="match status" value="1"/>
</dbReference>
<dbReference type="InterPro" id="IPR000795">
    <property type="entry name" value="T_Tr_GTP-bd_dom"/>
</dbReference>
<dbReference type="InterPro" id="IPR004161">
    <property type="entry name" value="EFTu-like_2"/>
</dbReference>
<keyword evidence="10" id="KW-0251">Elongation factor</keyword>
<evidence type="ECO:0000256" key="8">
    <source>
        <dbReference type="ARBA" id="ARBA00031615"/>
    </source>
</evidence>
<dbReference type="GO" id="GO:0003746">
    <property type="term" value="F:translation elongation factor activity"/>
    <property type="evidence" value="ECO:0007669"/>
    <property type="project" value="UniProtKB-KW"/>
</dbReference>
<dbReference type="Pfam" id="PF00009">
    <property type="entry name" value="GTP_EFTU"/>
    <property type="match status" value="1"/>
</dbReference>
<dbReference type="PRINTS" id="PR00315">
    <property type="entry name" value="ELONGATNFCT"/>
</dbReference>
<dbReference type="InterPro" id="IPR015191">
    <property type="entry name" value="SelB_WHD4"/>
</dbReference>
<keyword evidence="6" id="KW-0342">GTP-binding</keyword>
<dbReference type="STRING" id="1888891.DSOL_0193"/>
<name>A0A1Q8R313_9FIRM</name>
<evidence type="ECO:0000256" key="5">
    <source>
        <dbReference type="ARBA" id="ARBA00022917"/>
    </source>
</evidence>
<dbReference type="Pfam" id="PF03144">
    <property type="entry name" value="GTP_EFTU_D2"/>
    <property type="match status" value="1"/>
</dbReference>